<reference evidence="2" key="1">
    <citation type="submission" date="2023-07" db="EMBL/GenBank/DDBJ databases">
        <title>30 novel species of actinomycetes from the DSMZ collection.</title>
        <authorList>
            <person name="Nouioui I."/>
        </authorList>
    </citation>
    <scope>NUCLEOTIDE SEQUENCE [LARGE SCALE GENOMIC DNA]</scope>
    <source>
        <strain evidence="2">DSM 41921</strain>
    </source>
</reference>
<keyword evidence="2" id="KW-1185">Reference proteome</keyword>
<name>A0ABU2P6W4_9ACTN</name>
<accession>A0ABU2P6W4</accession>
<evidence type="ECO:0000313" key="2">
    <source>
        <dbReference type="Proteomes" id="UP001183586"/>
    </source>
</evidence>
<dbReference type="Proteomes" id="UP001183586">
    <property type="component" value="Unassembled WGS sequence"/>
</dbReference>
<proteinExistence type="predicted"/>
<sequence>MSGDDLTPAVLEAEFGPEALEYLDRVVADAPPLNAELRERIRSTFASARAMRPTAAAADAA</sequence>
<dbReference type="EMBL" id="JAVREU010000003">
    <property type="protein sequence ID" value="MDT0387880.1"/>
    <property type="molecule type" value="Genomic_DNA"/>
</dbReference>
<protein>
    <recommendedName>
        <fullName evidence="3">Anti-sigma factor</fullName>
    </recommendedName>
</protein>
<comment type="caution">
    <text evidence="1">The sequence shown here is derived from an EMBL/GenBank/DDBJ whole genome shotgun (WGS) entry which is preliminary data.</text>
</comment>
<evidence type="ECO:0000313" key="1">
    <source>
        <dbReference type="EMBL" id="MDT0387880.1"/>
    </source>
</evidence>
<dbReference type="RefSeq" id="WP_311680848.1">
    <property type="nucleotide sequence ID" value="NZ_JAVREU010000003.1"/>
</dbReference>
<organism evidence="1 2">
    <name type="scientific">Streptomyces dubilierae</name>
    <dbReference type="NCBI Taxonomy" id="3075533"/>
    <lineage>
        <taxon>Bacteria</taxon>
        <taxon>Bacillati</taxon>
        <taxon>Actinomycetota</taxon>
        <taxon>Actinomycetes</taxon>
        <taxon>Kitasatosporales</taxon>
        <taxon>Streptomycetaceae</taxon>
        <taxon>Streptomyces</taxon>
    </lineage>
</organism>
<evidence type="ECO:0008006" key="3">
    <source>
        <dbReference type="Google" id="ProtNLM"/>
    </source>
</evidence>
<gene>
    <name evidence="1" type="ORF">RM641_10620</name>
</gene>